<evidence type="ECO:0000313" key="3">
    <source>
        <dbReference type="Proteomes" id="UP001314169"/>
    </source>
</evidence>
<evidence type="ECO:0000256" key="1">
    <source>
        <dbReference type="SAM" id="SignalP"/>
    </source>
</evidence>
<accession>A0ABN9ZUY8</accession>
<protein>
    <submittedName>
        <fullName evidence="2">Uncharacterized protein</fullName>
    </submittedName>
</protein>
<dbReference type="EMBL" id="OY882859">
    <property type="protein sequence ID" value="CAK6441443.1"/>
    <property type="molecule type" value="Genomic_DNA"/>
</dbReference>
<feature type="chain" id="PRO_5047514576" evidence="1">
    <location>
        <begin position="17"/>
        <end position="100"/>
    </location>
</feature>
<organism evidence="2 3">
    <name type="scientific">Pipistrellus nathusii</name>
    <name type="common">Nathusius' pipistrelle</name>
    <dbReference type="NCBI Taxonomy" id="59473"/>
    <lineage>
        <taxon>Eukaryota</taxon>
        <taxon>Metazoa</taxon>
        <taxon>Chordata</taxon>
        <taxon>Craniata</taxon>
        <taxon>Vertebrata</taxon>
        <taxon>Euteleostomi</taxon>
        <taxon>Mammalia</taxon>
        <taxon>Eutheria</taxon>
        <taxon>Laurasiatheria</taxon>
        <taxon>Chiroptera</taxon>
        <taxon>Yangochiroptera</taxon>
        <taxon>Vespertilionidae</taxon>
        <taxon>Pipistrellus</taxon>
    </lineage>
</organism>
<gene>
    <name evidence="2" type="ORF">MPIPNATIZW_LOCUS9749</name>
</gene>
<sequence length="100" mass="10967">MHGHLILASTAISGQALCPQSCQEVASRGYVLCLHKRGWEQGASSCGSQPGPLDDYSGVSIHQLIILVGDRKKFQCLKHPLIRVILITRNCGREDREIVT</sequence>
<proteinExistence type="predicted"/>
<evidence type="ECO:0000313" key="2">
    <source>
        <dbReference type="EMBL" id="CAK6441443.1"/>
    </source>
</evidence>
<reference evidence="2" key="1">
    <citation type="submission" date="2023-12" db="EMBL/GenBank/DDBJ databases">
        <authorList>
            <person name="Brown T."/>
        </authorList>
    </citation>
    <scope>NUCLEOTIDE SEQUENCE</scope>
</reference>
<feature type="signal peptide" evidence="1">
    <location>
        <begin position="1"/>
        <end position="16"/>
    </location>
</feature>
<dbReference type="Proteomes" id="UP001314169">
    <property type="component" value="Chromosome 2"/>
</dbReference>
<keyword evidence="3" id="KW-1185">Reference proteome</keyword>
<name>A0ABN9ZUY8_PIPNA</name>
<keyword evidence="1" id="KW-0732">Signal</keyword>